<dbReference type="GO" id="GO:0071269">
    <property type="term" value="P:L-homocysteine biosynthetic process"/>
    <property type="evidence" value="ECO:0007669"/>
    <property type="project" value="TreeGrafter"/>
</dbReference>
<comment type="caution">
    <text evidence="7">The sequence shown here is derived from an EMBL/GenBank/DDBJ whole genome shotgun (WGS) entry which is preliminary data.</text>
</comment>
<name>A0A068RSG8_9FUNG</name>
<comment type="similarity">
    <text evidence="2 6">Belongs to the trans-sulfuration enzymes family.</text>
</comment>
<dbReference type="GO" id="GO:0030170">
    <property type="term" value="F:pyridoxal phosphate binding"/>
    <property type="evidence" value="ECO:0007669"/>
    <property type="project" value="InterPro"/>
</dbReference>
<dbReference type="Proteomes" id="UP000027586">
    <property type="component" value="Unassembled WGS sequence"/>
</dbReference>
<organism evidence="7 8">
    <name type="scientific">Lichtheimia corymbifera JMRC:FSU:9682</name>
    <dbReference type="NCBI Taxonomy" id="1263082"/>
    <lineage>
        <taxon>Eukaryota</taxon>
        <taxon>Fungi</taxon>
        <taxon>Fungi incertae sedis</taxon>
        <taxon>Mucoromycota</taxon>
        <taxon>Mucoromycotina</taxon>
        <taxon>Mucoromycetes</taxon>
        <taxon>Mucorales</taxon>
        <taxon>Lichtheimiaceae</taxon>
        <taxon>Lichtheimia</taxon>
    </lineage>
</organism>
<dbReference type="PROSITE" id="PS00868">
    <property type="entry name" value="CYS_MET_METAB_PP"/>
    <property type="match status" value="1"/>
</dbReference>
<dbReference type="Gene3D" id="3.90.1150.10">
    <property type="entry name" value="Aspartate Aminotransferase, domain 1"/>
    <property type="match status" value="1"/>
</dbReference>
<dbReference type="SUPFAM" id="SSF53383">
    <property type="entry name" value="PLP-dependent transferases"/>
    <property type="match status" value="1"/>
</dbReference>
<evidence type="ECO:0000256" key="2">
    <source>
        <dbReference type="ARBA" id="ARBA00009077"/>
    </source>
</evidence>
<dbReference type="OrthoDB" id="3512640at2759"/>
<comment type="cofactor">
    <cofactor evidence="1 6">
        <name>pyridoxal 5'-phosphate</name>
        <dbReference type="ChEBI" id="CHEBI:597326"/>
    </cofactor>
</comment>
<dbReference type="InterPro" id="IPR015422">
    <property type="entry name" value="PyrdxlP-dep_Trfase_small"/>
</dbReference>
<feature type="modified residue" description="N6-(pyridoxal phosphate)lysine" evidence="5">
    <location>
        <position position="212"/>
    </location>
</feature>
<dbReference type="AlphaFoldDB" id="A0A068RSG8"/>
<dbReference type="GO" id="GO:0005737">
    <property type="term" value="C:cytoplasm"/>
    <property type="evidence" value="ECO:0007669"/>
    <property type="project" value="TreeGrafter"/>
</dbReference>
<evidence type="ECO:0000256" key="4">
    <source>
        <dbReference type="ARBA" id="ARBA00022898"/>
    </source>
</evidence>
<dbReference type="GO" id="GO:0006535">
    <property type="term" value="P:cysteine biosynthetic process from serine"/>
    <property type="evidence" value="ECO:0007669"/>
    <property type="project" value="TreeGrafter"/>
</dbReference>
<protein>
    <submittedName>
        <fullName evidence="7">O-acetylhomoserine o-acetylserine sulfhydrylase</fullName>
    </submittedName>
</protein>
<gene>
    <name evidence="7" type="ORF">LCOR_04106.1</name>
</gene>
<dbReference type="NCBIfam" id="TIGR01326">
    <property type="entry name" value="OAH_OAS_sulfhy"/>
    <property type="match status" value="1"/>
</dbReference>
<reference evidence="7" key="1">
    <citation type="submission" date="2013-08" db="EMBL/GenBank/DDBJ databases">
        <title>Gene expansion shapes genome architecture in the human pathogen Lichtheimia corymbifera: an evolutionary genomics analysis in the ancient terrestrial Mucorales (Mucoromycotina).</title>
        <authorList>
            <person name="Schwartze V.U."/>
            <person name="Winter S."/>
            <person name="Shelest E."/>
            <person name="Marcet-Houben M."/>
            <person name="Horn F."/>
            <person name="Wehner S."/>
            <person name="Hoffmann K."/>
            <person name="Riege K."/>
            <person name="Sammeth M."/>
            <person name="Nowrousian M."/>
            <person name="Valiante V."/>
            <person name="Linde J."/>
            <person name="Jacobsen I.D."/>
            <person name="Marz M."/>
            <person name="Brakhage A.A."/>
            <person name="Gabaldon T."/>
            <person name="Bocker S."/>
            <person name="Voigt K."/>
        </authorList>
    </citation>
    <scope>NUCLEOTIDE SEQUENCE [LARGE SCALE GENOMIC DNA]</scope>
    <source>
        <strain evidence="7">FSU 9682</strain>
    </source>
</reference>
<proteinExistence type="inferred from homology"/>
<dbReference type="PIRSF" id="PIRSF001434">
    <property type="entry name" value="CGS"/>
    <property type="match status" value="1"/>
</dbReference>
<dbReference type="InterPro" id="IPR000277">
    <property type="entry name" value="Cys/Met-Metab_PyrdxlP-dep_enz"/>
</dbReference>
<dbReference type="Pfam" id="PF01053">
    <property type="entry name" value="Cys_Met_Meta_PP"/>
    <property type="match status" value="1"/>
</dbReference>
<dbReference type="PANTHER" id="PTHR43797:SF2">
    <property type="entry name" value="HOMOCYSTEINE_CYSTEINE SYNTHASE"/>
    <property type="match status" value="1"/>
</dbReference>
<dbReference type="GO" id="GO:0004124">
    <property type="term" value="F:cysteine synthase activity"/>
    <property type="evidence" value="ECO:0007669"/>
    <property type="project" value="TreeGrafter"/>
</dbReference>
<keyword evidence="3" id="KW-0808">Transferase</keyword>
<dbReference type="InterPro" id="IPR015421">
    <property type="entry name" value="PyrdxlP-dep_Trfase_major"/>
</dbReference>
<evidence type="ECO:0000313" key="7">
    <source>
        <dbReference type="EMBL" id="CDH52655.1"/>
    </source>
</evidence>
<evidence type="ECO:0000256" key="1">
    <source>
        <dbReference type="ARBA" id="ARBA00001933"/>
    </source>
</evidence>
<dbReference type="InterPro" id="IPR015424">
    <property type="entry name" value="PyrdxlP-dep_Trfase"/>
</dbReference>
<dbReference type="InterPro" id="IPR054542">
    <property type="entry name" value="Cys_met_metab_PP"/>
</dbReference>
<dbReference type="GO" id="GO:0003961">
    <property type="term" value="F:O-acetylhomoserine aminocarboxypropyltransferase activity"/>
    <property type="evidence" value="ECO:0007669"/>
    <property type="project" value="TreeGrafter"/>
</dbReference>
<evidence type="ECO:0000256" key="3">
    <source>
        <dbReference type="ARBA" id="ARBA00022679"/>
    </source>
</evidence>
<evidence type="ECO:0000256" key="6">
    <source>
        <dbReference type="RuleBase" id="RU362118"/>
    </source>
</evidence>
<dbReference type="PANTHER" id="PTHR43797">
    <property type="entry name" value="HOMOCYSTEINE/CYSTEINE SYNTHASE"/>
    <property type="match status" value="1"/>
</dbReference>
<dbReference type="CDD" id="cd00614">
    <property type="entry name" value="CGS_like"/>
    <property type="match status" value="1"/>
</dbReference>
<dbReference type="EMBL" id="CBTN010000014">
    <property type="protein sequence ID" value="CDH52655.1"/>
    <property type="molecule type" value="Genomic_DNA"/>
</dbReference>
<accession>A0A068RSG8</accession>
<evidence type="ECO:0000256" key="5">
    <source>
        <dbReference type="PIRSR" id="PIRSR001434-2"/>
    </source>
</evidence>
<keyword evidence="8" id="KW-1185">Reference proteome</keyword>
<dbReference type="InterPro" id="IPR006235">
    <property type="entry name" value="OAc-hSer/O-AcSer_sulfhydrylase"/>
</dbReference>
<dbReference type="GO" id="GO:0019346">
    <property type="term" value="P:transsulfuration"/>
    <property type="evidence" value="ECO:0007669"/>
    <property type="project" value="InterPro"/>
</dbReference>
<dbReference type="VEuPathDB" id="FungiDB:LCOR_04106.1"/>
<dbReference type="FunFam" id="3.40.640.10:FF:000035">
    <property type="entry name" value="O-succinylhomoserine sulfhydrylase"/>
    <property type="match status" value="1"/>
</dbReference>
<sequence>MDNHEHEYHFDTLQLHAGQQVDSATNARAVPIYATTSFTFNTIDHALAIFANDVHGFAYSRLSNPTNEVVEKRIAALEKGIAATLVSSGQAAQFLVLATLCNSGDNVVSSSSLYGGTYNQLKVLFPRLGIHTHFVNSADPEEFKQKVDDRTRAIYVESIGNPAFVVPDLEALAKVAHDAGIPLVVDNTFGAGGYLVKPIEHGADIVVHSATKWIGGHGTTIAGVIVDSGKFPWNNGRFPRFTDPSPGYHGLRFWEKFGPLSFTCLMRSEYLRDVGACLNPFGAFLLLNGLETLSLRVQRTVDNAWELARWLQNHPNVNWVNYLGLEDHPSHQTAQKYLRHGFGGVLTFGAKGSLKAFIENVKLASHLANVGDAKTLVIAPALTTHQQLSDEEQEAGGVTKDTIRVSVGIEYIGDIKWDFDQALKIASQHT</sequence>
<dbReference type="STRING" id="1263082.A0A068RSG8"/>
<keyword evidence="4 5" id="KW-0663">Pyridoxal phosphate</keyword>
<dbReference type="Gene3D" id="3.40.640.10">
    <property type="entry name" value="Type I PLP-dependent aspartate aminotransferase-like (Major domain)"/>
    <property type="match status" value="1"/>
</dbReference>
<evidence type="ECO:0000313" key="8">
    <source>
        <dbReference type="Proteomes" id="UP000027586"/>
    </source>
</evidence>